<dbReference type="PANTHER" id="PTHR21461:SF12">
    <property type="entry name" value="GALACTAN BETA-1,4-GALACTOSYLTRANSFERASE GALS2"/>
    <property type="match status" value="1"/>
</dbReference>
<reference evidence="9" key="1">
    <citation type="submission" date="2021-02" db="EMBL/GenBank/DDBJ databases">
        <authorList>
            <person name="Dougan E. K."/>
            <person name="Rhodes N."/>
            <person name="Thang M."/>
            <person name="Chan C."/>
        </authorList>
    </citation>
    <scope>NUCLEOTIDE SEQUENCE</scope>
</reference>
<dbReference type="Pfam" id="PF01697">
    <property type="entry name" value="Glyco_transf_92"/>
    <property type="match status" value="1"/>
</dbReference>
<comment type="subcellular location">
    <subcellularLocation>
        <location evidence="1">Membrane</location>
        <topology evidence="1">Single-pass membrane protein</topology>
    </subcellularLocation>
</comment>
<comment type="caution">
    <text evidence="9">The sequence shown here is derived from an EMBL/GenBank/DDBJ whole genome shotgun (WGS) entry which is preliminary data.</text>
</comment>
<dbReference type="OrthoDB" id="407163at2759"/>
<keyword evidence="4" id="KW-0808">Transferase</keyword>
<evidence type="ECO:0000313" key="10">
    <source>
        <dbReference type="Proteomes" id="UP000654075"/>
    </source>
</evidence>
<dbReference type="EMBL" id="CAJNNV010011708">
    <property type="protein sequence ID" value="CAE8600017.1"/>
    <property type="molecule type" value="Genomic_DNA"/>
</dbReference>
<evidence type="ECO:0000256" key="3">
    <source>
        <dbReference type="ARBA" id="ARBA00022676"/>
    </source>
</evidence>
<dbReference type="GO" id="GO:0016020">
    <property type="term" value="C:membrane"/>
    <property type="evidence" value="ECO:0007669"/>
    <property type="project" value="UniProtKB-SubCell"/>
</dbReference>
<evidence type="ECO:0000313" key="9">
    <source>
        <dbReference type="EMBL" id="CAE8600017.1"/>
    </source>
</evidence>
<evidence type="ECO:0000256" key="2">
    <source>
        <dbReference type="ARBA" id="ARBA00007647"/>
    </source>
</evidence>
<evidence type="ECO:0000256" key="1">
    <source>
        <dbReference type="ARBA" id="ARBA00004167"/>
    </source>
</evidence>
<gene>
    <name evidence="9" type="ORF">PGLA1383_LOCUS18355</name>
</gene>
<keyword evidence="6" id="KW-1133">Transmembrane helix</keyword>
<keyword evidence="3" id="KW-0328">Glycosyltransferase</keyword>
<evidence type="ECO:0000256" key="4">
    <source>
        <dbReference type="ARBA" id="ARBA00022679"/>
    </source>
</evidence>
<name>A0A813EM23_POLGL</name>
<keyword evidence="10" id="KW-1185">Reference proteome</keyword>
<evidence type="ECO:0000256" key="5">
    <source>
        <dbReference type="ARBA" id="ARBA00022692"/>
    </source>
</evidence>
<proteinExistence type="inferred from homology"/>
<dbReference type="GO" id="GO:0016757">
    <property type="term" value="F:glycosyltransferase activity"/>
    <property type="evidence" value="ECO:0007669"/>
    <property type="project" value="UniProtKB-KW"/>
</dbReference>
<dbReference type="AlphaFoldDB" id="A0A813EM23"/>
<evidence type="ECO:0000256" key="7">
    <source>
        <dbReference type="ARBA" id="ARBA00023136"/>
    </source>
</evidence>
<keyword evidence="5" id="KW-0812">Transmembrane</keyword>
<organism evidence="9 10">
    <name type="scientific">Polarella glacialis</name>
    <name type="common">Dinoflagellate</name>
    <dbReference type="NCBI Taxonomy" id="89957"/>
    <lineage>
        <taxon>Eukaryota</taxon>
        <taxon>Sar</taxon>
        <taxon>Alveolata</taxon>
        <taxon>Dinophyceae</taxon>
        <taxon>Suessiales</taxon>
        <taxon>Suessiaceae</taxon>
        <taxon>Polarella</taxon>
    </lineage>
</organism>
<feature type="region of interest" description="Disordered" evidence="8">
    <location>
        <begin position="1"/>
        <end position="27"/>
    </location>
</feature>
<feature type="non-terminal residue" evidence="9">
    <location>
        <position position="483"/>
    </location>
</feature>
<accession>A0A813EM23</accession>
<evidence type="ECO:0008006" key="11">
    <source>
        <dbReference type="Google" id="ProtNLM"/>
    </source>
</evidence>
<comment type="similarity">
    <text evidence="2">Belongs to the glycosyltransferase 92 family.</text>
</comment>
<feature type="non-terminal residue" evidence="9">
    <location>
        <position position="1"/>
    </location>
</feature>
<keyword evidence="7" id="KW-0472">Membrane</keyword>
<feature type="compositionally biased region" description="Low complexity" evidence="8">
    <location>
        <begin position="16"/>
        <end position="25"/>
    </location>
</feature>
<protein>
    <recommendedName>
        <fullName evidence="11">Glycosyltransferase family 92 protein</fullName>
    </recommendedName>
</protein>
<evidence type="ECO:0000256" key="8">
    <source>
        <dbReference type="SAM" id="MobiDB-lite"/>
    </source>
</evidence>
<dbReference type="OMA" id="WIANDCL"/>
<evidence type="ECO:0000256" key="6">
    <source>
        <dbReference type="ARBA" id="ARBA00022989"/>
    </source>
</evidence>
<sequence length="483" mass="53603">TKLGQGTKVGQGEDCPSPSSPGAAAVSDALEHPDGSLQLLQARGRDGRRAPAGNLSFPGDRLLATGRHEKAMVLADGLELYFLSAVPVFSPNGEEAYIALIHEGRREVRLGMASRTLFCRQPGGEAKAMTMFNKGVMPVEGMQDVEIIIVWHCPWAAEDRDRTCHDVVLTESDDPVAPVVGLVQACQNQSLSEVTQNYEMAACVRNLWTLSDPTHLYESGILMLPQWLEYNLMHGVDHFFFYTVTGTTPIMMEVIKPYILAGLGTHIHLELPVPFMELEKINFLRWHQVQFWIANDCLYRAKHRARWLMPTMDVDEYLRPTDGQDVLKFSMPALADNLSASLSPTNASAAFVDLTRVVFRYAMDPLQQLEVSSPHKASPEGGDYESTVVRPGVKDLPKYLIRPEASNHLFVHWPLDWANGTAAKSTPIDRAVVHHYRTANAADTVILDDTLAGHADLIFRRLEDRFRSPWPEVAAKLLASGGV</sequence>
<dbReference type="GO" id="GO:0005737">
    <property type="term" value="C:cytoplasm"/>
    <property type="evidence" value="ECO:0007669"/>
    <property type="project" value="TreeGrafter"/>
</dbReference>
<dbReference type="InterPro" id="IPR008166">
    <property type="entry name" value="Glyco_transf_92"/>
</dbReference>
<dbReference type="Proteomes" id="UP000654075">
    <property type="component" value="Unassembled WGS sequence"/>
</dbReference>
<dbReference type="PANTHER" id="PTHR21461">
    <property type="entry name" value="GLYCOSYLTRANSFERASE FAMILY 92 PROTEIN"/>
    <property type="match status" value="1"/>
</dbReference>